<dbReference type="InterPro" id="IPR001031">
    <property type="entry name" value="Thioesterase"/>
</dbReference>
<protein>
    <recommendedName>
        <fullName evidence="2">Thioesterase domain-containing protein</fullName>
    </recommendedName>
</protein>
<dbReference type="PANTHER" id="PTHR11487">
    <property type="entry name" value="THIOESTERASE"/>
    <property type="match status" value="1"/>
</dbReference>
<dbReference type="InterPro" id="IPR029058">
    <property type="entry name" value="AB_hydrolase_fold"/>
</dbReference>
<dbReference type="PANTHER" id="PTHR11487:SF0">
    <property type="entry name" value="S-ACYL FATTY ACID SYNTHASE THIOESTERASE, MEDIUM CHAIN"/>
    <property type="match status" value="1"/>
</dbReference>
<dbReference type="InterPro" id="IPR012223">
    <property type="entry name" value="TEII"/>
</dbReference>
<dbReference type="EMBL" id="CP020557">
    <property type="protein sequence ID" value="ARF68461.1"/>
    <property type="molecule type" value="Genomic_DNA"/>
</dbReference>
<organism evidence="3 4">
    <name type="scientific">Paenibacillus larvae subsp. pulvifaciens</name>
    <dbReference type="NCBI Taxonomy" id="1477"/>
    <lineage>
        <taxon>Bacteria</taxon>
        <taxon>Bacillati</taxon>
        <taxon>Bacillota</taxon>
        <taxon>Bacilli</taxon>
        <taxon>Bacillales</taxon>
        <taxon>Paenibacillaceae</taxon>
        <taxon>Paenibacillus</taxon>
    </lineage>
</organism>
<dbReference type="Pfam" id="PF00975">
    <property type="entry name" value="Thioesterase"/>
    <property type="match status" value="1"/>
</dbReference>
<dbReference type="AlphaFoldDB" id="A0A1U9YNR7"/>
<dbReference type="GeneID" id="64216983"/>
<evidence type="ECO:0000256" key="1">
    <source>
        <dbReference type="ARBA" id="ARBA00007169"/>
    </source>
</evidence>
<proteinExistence type="inferred from homology"/>
<reference evidence="3 4" key="1">
    <citation type="submission" date="2017-03" db="EMBL/GenBank/DDBJ databases">
        <title>Paenibacillus larvae genome sequencing.</title>
        <authorList>
            <person name="Dingman D.W."/>
        </authorList>
    </citation>
    <scope>NUCLEOTIDE SEQUENCE [LARGE SCALE GENOMIC DNA]</scope>
    <source>
        <strain evidence="3 4">SAG 10367</strain>
    </source>
</reference>
<gene>
    <name evidence="3" type="ORF">B7C51_12545</name>
</gene>
<comment type="similarity">
    <text evidence="1">Belongs to the thioesterase family.</text>
</comment>
<dbReference type="RefSeq" id="WP_077996438.1">
    <property type="nucleotide sequence ID" value="NZ_CP019794.1"/>
</dbReference>
<dbReference type="GO" id="GO:0008610">
    <property type="term" value="P:lipid biosynthetic process"/>
    <property type="evidence" value="ECO:0007669"/>
    <property type="project" value="TreeGrafter"/>
</dbReference>
<evidence type="ECO:0000313" key="3">
    <source>
        <dbReference type="EMBL" id="ARF68461.1"/>
    </source>
</evidence>
<name>A0A1U9YNR7_9BACL</name>
<accession>A0A1U9YNR7</accession>
<sequence length="247" mass="28524">MKSTKLFMLPYAGGSASVYLNWKKLMPPEVQIYPLELPGRGRRYKESLINSVQSMVPDLIKSMEAYGISVPYAIFGHSMGSLLALEVTHELVKQGYPLPVSLFLSGRNSPDSKEKRVYHNLPEQELLQEVIKMGGTPPELCENSELIELFLPIIRNDFKLVETYHCQRDTPLDCPFFILNGKQDSFIDLLEIEGWSRFTSKPYTVKWFEGEHFYLHDHTKELCQYIWQQLLFLSLSSDSNLTTTEQY</sequence>
<evidence type="ECO:0000313" key="4">
    <source>
        <dbReference type="Proteomes" id="UP000192727"/>
    </source>
</evidence>
<dbReference type="Gene3D" id="3.40.50.1820">
    <property type="entry name" value="alpha/beta hydrolase"/>
    <property type="match status" value="1"/>
</dbReference>
<evidence type="ECO:0000259" key="2">
    <source>
        <dbReference type="Pfam" id="PF00975"/>
    </source>
</evidence>
<dbReference type="SUPFAM" id="SSF53474">
    <property type="entry name" value="alpha/beta-Hydrolases"/>
    <property type="match status" value="1"/>
</dbReference>
<feature type="domain" description="Thioesterase" evidence="2">
    <location>
        <begin position="5"/>
        <end position="226"/>
    </location>
</feature>
<dbReference type="Proteomes" id="UP000192727">
    <property type="component" value="Chromosome"/>
</dbReference>